<feature type="compositionally biased region" description="Pro residues" evidence="1">
    <location>
        <begin position="212"/>
        <end position="223"/>
    </location>
</feature>
<proteinExistence type="predicted"/>
<evidence type="ECO:0000313" key="3">
    <source>
        <dbReference type="Proteomes" id="UP000835052"/>
    </source>
</evidence>
<dbReference type="OrthoDB" id="5855485at2759"/>
<organism evidence="2 3">
    <name type="scientific">Caenorhabditis auriculariae</name>
    <dbReference type="NCBI Taxonomy" id="2777116"/>
    <lineage>
        <taxon>Eukaryota</taxon>
        <taxon>Metazoa</taxon>
        <taxon>Ecdysozoa</taxon>
        <taxon>Nematoda</taxon>
        <taxon>Chromadorea</taxon>
        <taxon>Rhabditida</taxon>
        <taxon>Rhabditina</taxon>
        <taxon>Rhabditomorpha</taxon>
        <taxon>Rhabditoidea</taxon>
        <taxon>Rhabditidae</taxon>
        <taxon>Peloderinae</taxon>
        <taxon>Caenorhabditis</taxon>
    </lineage>
</organism>
<keyword evidence="3" id="KW-1185">Reference proteome</keyword>
<evidence type="ECO:0000313" key="2">
    <source>
        <dbReference type="EMBL" id="CAD6185279.1"/>
    </source>
</evidence>
<sequence length="237" mass="26556">MDIELLANGIARPDGINVPERRGRHPTGQRSSRILMFANMSISVTARFVNTTRDPSGFGSQTPLSSLVSYTIRGPVFGEEYTGGFVPPDFSDCCFFVSLRRTIRGNALVALQERVVSDRQCAHLSVFSAVIRNDSLGNGSSAVFISFFIRLQFMQISENKTKRLGEQLYEEWMDYKHLERRASDSTITTVESAPRGRHRLHQEYLARLSKTPPLPPTPQPVQPSPVKSETAKKARQL</sequence>
<accession>A0A8S1GPU2</accession>
<dbReference type="EMBL" id="CAJGYM010000002">
    <property type="protein sequence ID" value="CAD6185279.1"/>
    <property type="molecule type" value="Genomic_DNA"/>
</dbReference>
<evidence type="ECO:0000256" key="1">
    <source>
        <dbReference type="SAM" id="MobiDB-lite"/>
    </source>
</evidence>
<name>A0A8S1GPU2_9PELO</name>
<feature type="region of interest" description="Disordered" evidence="1">
    <location>
        <begin position="206"/>
        <end position="237"/>
    </location>
</feature>
<protein>
    <submittedName>
        <fullName evidence="2">Uncharacterized protein</fullName>
    </submittedName>
</protein>
<dbReference type="AlphaFoldDB" id="A0A8S1GPU2"/>
<reference evidence="2" key="1">
    <citation type="submission" date="2020-10" db="EMBL/GenBank/DDBJ databases">
        <authorList>
            <person name="Kikuchi T."/>
        </authorList>
    </citation>
    <scope>NUCLEOTIDE SEQUENCE</scope>
    <source>
        <strain evidence="2">NKZ352</strain>
    </source>
</reference>
<comment type="caution">
    <text evidence="2">The sequence shown here is derived from an EMBL/GenBank/DDBJ whole genome shotgun (WGS) entry which is preliminary data.</text>
</comment>
<dbReference type="Proteomes" id="UP000835052">
    <property type="component" value="Unassembled WGS sequence"/>
</dbReference>
<gene>
    <name evidence="2" type="ORF">CAUJ_LOCUS1198</name>
</gene>